<accession>A4X6A2</accession>
<evidence type="ECO:0000313" key="2">
    <source>
        <dbReference type="Proteomes" id="UP000000235"/>
    </source>
</evidence>
<dbReference type="Proteomes" id="UP000000235">
    <property type="component" value="Chromosome"/>
</dbReference>
<dbReference type="RefSeq" id="WP_011905832.1">
    <property type="nucleotide sequence ID" value="NC_009380.1"/>
</dbReference>
<evidence type="ECO:0000313" key="1">
    <source>
        <dbReference type="EMBL" id="ABP54402.1"/>
    </source>
</evidence>
<dbReference type="EMBL" id="CP000667">
    <property type="protein sequence ID" value="ABP54402.1"/>
    <property type="molecule type" value="Genomic_DNA"/>
</dbReference>
<dbReference type="HOGENOM" id="CLU_145421_0_0_11"/>
<dbReference type="eggNOG" id="ENOG503324Q">
    <property type="taxonomic scope" value="Bacteria"/>
</dbReference>
<keyword evidence="2" id="KW-1185">Reference proteome</keyword>
<protein>
    <submittedName>
        <fullName evidence="1">Uncharacterized protein</fullName>
    </submittedName>
</protein>
<reference evidence="2" key="1">
    <citation type="journal article" date="2007" name="Proc. Natl. Acad. Sci. U.S.A.">
        <title>Genome sequencing reveals complex secondary metabolome in the marine actinomycete Salinispora tropica.</title>
        <authorList>
            <person name="Udwary D.W."/>
            <person name="Zeigler L."/>
            <person name="Asolkar R.N."/>
            <person name="Singan V."/>
            <person name="Lapidus A."/>
            <person name="Fenical W."/>
            <person name="Jensen P.R."/>
            <person name="Moore B.S."/>
        </authorList>
    </citation>
    <scope>NUCLEOTIDE SEQUENCE [LARGE SCALE GENOMIC DNA]</scope>
    <source>
        <strain evidence="2">ATCC BAA-916 / DSM 44818 / CNB-440</strain>
    </source>
</reference>
<sequence>MSVSLILVPLAVATVAAVRGATASRDERGRVICQVQTRMRDETLLSAALRETNAVVTADHQEIVASWNRVQATFQRGPDAVWSAHFTGDVDEQGAVDIVRAIDAEYGRQVQRTVLERLRERAPAAGLRLESETVVEDASVRMVFAVEGRPS</sequence>
<gene>
    <name evidence="1" type="ordered locus">Strop_1940</name>
</gene>
<dbReference type="AlphaFoldDB" id="A4X6A2"/>
<organism evidence="1 2">
    <name type="scientific">Salinispora tropica (strain ATCC BAA-916 / DSM 44818 / JCM 13857 / NBRC 105044 / CNB-440)</name>
    <dbReference type="NCBI Taxonomy" id="369723"/>
    <lineage>
        <taxon>Bacteria</taxon>
        <taxon>Bacillati</taxon>
        <taxon>Actinomycetota</taxon>
        <taxon>Actinomycetes</taxon>
        <taxon>Micromonosporales</taxon>
        <taxon>Micromonosporaceae</taxon>
        <taxon>Salinispora</taxon>
    </lineage>
</organism>
<name>A4X6A2_SALTO</name>
<dbReference type="PATRIC" id="fig|369723.5.peg.1992"/>
<proteinExistence type="predicted"/>
<dbReference type="STRING" id="369723.Strop_1940"/>
<dbReference type="KEGG" id="stp:Strop_1940"/>